<dbReference type="RefSeq" id="WP_206171035.1">
    <property type="nucleotide sequence ID" value="NZ_VAUV01000011.1"/>
</dbReference>
<feature type="compositionally biased region" description="Low complexity" evidence="4">
    <location>
        <begin position="40"/>
        <end position="54"/>
    </location>
</feature>
<keyword evidence="5" id="KW-0812">Transmembrane</keyword>
<dbReference type="Gene3D" id="3.40.630.40">
    <property type="entry name" value="Zn-dependent exopeptidases"/>
    <property type="match status" value="1"/>
</dbReference>
<feature type="compositionally biased region" description="Pro residues" evidence="4">
    <location>
        <begin position="102"/>
        <end position="115"/>
    </location>
</feature>
<dbReference type="GO" id="GO:0009253">
    <property type="term" value="P:peptidoglycan catabolic process"/>
    <property type="evidence" value="ECO:0007669"/>
    <property type="project" value="InterPro"/>
</dbReference>
<feature type="region of interest" description="Disordered" evidence="4">
    <location>
        <begin position="34"/>
        <end position="143"/>
    </location>
</feature>
<dbReference type="InterPro" id="IPR002508">
    <property type="entry name" value="MurNAc-LAA_cat"/>
</dbReference>
<evidence type="ECO:0000256" key="3">
    <source>
        <dbReference type="ARBA" id="ARBA00022801"/>
    </source>
</evidence>
<proteinExistence type="predicted"/>
<keyword evidence="5" id="KW-0472">Membrane</keyword>
<evidence type="ECO:0000256" key="1">
    <source>
        <dbReference type="ARBA" id="ARBA00001561"/>
    </source>
</evidence>
<dbReference type="SUPFAM" id="SSF53187">
    <property type="entry name" value="Zn-dependent exopeptidases"/>
    <property type="match status" value="1"/>
</dbReference>
<dbReference type="Pfam" id="PF01520">
    <property type="entry name" value="Amidase_3"/>
    <property type="match status" value="1"/>
</dbReference>
<organism evidence="7 8">
    <name type="scientific">Phragmitibacter flavus</name>
    <dbReference type="NCBI Taxonomy" id="2576071"/>
    <lineage>
        <taxon>Bacteria</taxon>
        <taxon>Pseudomonadati</taxon>
        <taxon>Verrucomicrobiota</taxon>
        <taxon>Verrucomicrobiia</taxon>
        <taxon>Verrucomicrobiales</taxon>
        <taxon>Verrucomicrobiaceae</taxon>
        <taxon>Phragmitibacter</taxon>
    </lineage>
</organism>
<dbReference type="GO" id="GO:0030288">
    <property type="term" value="C:outer membrane-bounded periplasmic space"/>
    <property type="evidence" value="ECO:0007669"/>
    <property type="project" value="TreeGrafter"/>
</dbReference>
<protein>
    <recommendedName>
        <fullName evidence="2">N-acetylmuramoyl-L-alanine amidase</fullName>
        <ecNumber evidence="2">3.5.1.28</ecNumber>
    </recommendedName>
</protein>
<reference evidence="7 8" key="1">
    <citation type="submission" date="2019-05" db="EMBL/GenBank/DDBJ databases">
        <title>Verrucobacter flavum gen. nov., sp. nov. a new member of the family Verrucomicrobiaceae.</title>
        <authorList>
            <person name="Szuroczki S."/>
            <person name="Abbaszade G."/>
            <person name="Szabo A."/>
            <person name="Felfoldi T."/>
            <person name="Schumann P."/>
            <person name="Boka K."/>
            <person name="Keki Z."/>
            <person name="Toumi M."/>
            <person name="Toth E."/>
        </authorList>
    </citation>
    <scope>NUCLEOTIDE SEQUENCE [LARGE SCALE GENOMIC DNA]</scope>
    <source>
        <strain evidence="7 8">MG-N-17</strain>
    </source>
</reference>
<dbReference type="EC" id="3.5.1.28" evidence="2"/>
<keyword evidence="8" id="KW-1185">Reference proteome</keyword>
<dbReference type="CDD" id="cd02696">
    <property type="entry name" value="MurNAc-LAA"/>
    <property type="match status" value="1"/>
</dbReference>
<feature type="compositionally biased region" description="Pro residues" evidence="4">
    <location>
        <begin position="55"/>
        <end position="90"/>
    </location>
</feature>
<feature type="transmembrane region" description="Helical" evidence="5">
    <location>
        <begin position="12"/>
        <end position="30"/>
    </location>
</feature>
<evidence type="ECO:0000259" key="6">
    <source>
        <dbReference type="SMART" id="SM00646"/>
    </source>
</evidence>
<evidence type="ECO:0000256" key="4">
    <source>
        <dbReference type="SAM" id="MobiDB-lite"/>
    </source>
</evidence>
<dbReference type="PANTHER" id="PTHR30404:SF0">
    <property type="entry name" value="N-ACETYLMURAMOYL-L-ALANINE AMIDASE AMIC"/>
    <property type="match status" value="1"/>
</dbReference>
<evidence type="ECO:0000256" key="5">
    <source>
        <dbReference type="SAM" id="Phobius"/>
    </source>
</evidence>
<comment type="caution">
    <text evidence="7">The sequence shown here is derived from an EMBL/GenBank/DDBJ whole genome shotgun (WGS) entry which is preliminary data.</text>
</comment>
<dbReference type="PRINTS" id="PR01217">
    <property type="entry name" value="PRICHEXTENSN"/>
</dbReference>
<dbReference type="AlphaFoldDB" id="A0A5R8KBR2"/>
<evidence type="ECO:0000313" key="7">
    <source>
        <dbReference type="EMBL" id="TLD69726.1"/>
    </source>
</evidence>
<feature type="domain" description="MurNAc-LAA" evidence="6">
    <location>
        <begin position="419"/>
        <end position="550"/>
    </location>
</feature>
<keyword evidence="5" id="KW-1133">Transmembrane helix</keyword>
<dbReference type="GO" id="GO:0008745">
    <property type="term" value="F:N-acetylmuramoyl-L-alanine amidase activity"/>
    <property type="evidence" value="ECO:0007669"/>
    <property type="project" value="UniProtKB-EC"/>
</dbReference>
<sequence>MNPPAKPTPLHMIAVCAGLIMLFVGTWFLVKKSSPNDETPSSAPVAAPAIVSSPSPVPAPSPIASPAPIPPQESPIPPVEEAKPTPPPPAITMREPDLAIPITPPPAAVPAPAPAPAVEAMAAAPAPPPTPEIPEPIPAASAPSDPPVAIAGPFEIHGPLKPADQPLLVIAPITPDPATVDPNAVPFPPAAESPTQMPMSETGMANNSTNTAPGGIRDVTNSHATDHDMEGDPEDGPVNPKNAVAEKTTDIKPTTSAAMPGWELLNYQSRDYITANSIQRFYRFNNLKVESKNVWFTSPVLIMKANLGSHELLINNIKFVLSYPVVMLNNKPCFSRLDLCKLIDPVLRPSYIGNAKLFDTVVIDPGHGGSDGGARGIYGHEKDFALKLGLLLKRSLEQRGIKVVMTRSTDVFLSLPARVAIANKIPNCIYVSLHYNSGPSTATGIETFALSPQGSSSIYGRRSVDAVAFQGNQLDSENIALATAVHAGVVHHFKLVDRGVKRARWRVLTGLQRPGILFEGGFVTNANDGKLIAADNFRVELANTIAQSIINYRNALKPRARTTTSR</sequence>
<evidence type="ECO:0000313" key="8">
    <source>
        <dbReference type="Proteomes" id="UP000306196"/>
    </source>
</evidence>
<feature type="compositionally biased region" description="Pro residues" evidence="4">
    <location>
        <begin position="125"/>
        <end position="137"/>
    </location>
</feature>
<evidence type="ECO:0000256" key="2">
    <source>
        <dbReference type="ARBA" id="ARBA00011901"/>
    </source>
</evidence>
<dbReference type="InterPro" id="IPR050695">
    <property type="entry name" value="N-acetylmuramoyl_amidase_3"/>
</dbReference>
<dbReference type="EMBL" id="VAUV01000011">
    <property type="protein sequence ID" value="TLD69726.1"/>
    <property type="molecule type" value="Genomic_DNA"/>
</dbReference>
<name>A0A5R8KBR2_9BACT</name>
<gene>
    <name evidence="7" type="ORF">FEM03_15475</name>
</gene>
<dbReference type="SMART" id="SM00646">
    <property type="entry name" value="Ami_3"/>
    <property type="match status" value="1"/>
</dbReference>
<dbReference type="PANTHER" id="PTHR30404">
    <property type="entry name" value="N-ACETYLMURAMOYL-L-ALANINE AMIDASE"/>
    <property type="match status" value="1"/>
</dbReference>
<accession>A0A5R8KBR2</accession>
<keyword evidence="3" id="KW-0378">Hydrolase</keyword>
<dbReference type="Proteomes" id="UP000306196">
    <property type="component" value="Unassembled WGS sequence"/>
</dbReference>
<comment type="catalytic activity">
    <reaction evidence="1">
        <text>Hydrolyzes the link between N-acetylmuramoyl residues and L-amino acid residues in certain cell-wall glycopeptides.</text>
        <dbReference type="EC" id="3.5.1.28"/>
    </reaction>
</comment>